<evidence type="ECO:0000256" key="2">
    <source>
        <dbReference type="ARBA" id="ARBA00022840"/>
    </source>
</evidence>
<comment type="caution">
    <text evidence="6">The sequence shown here is derived from an EMBL/GenBank/DDBJ whole genome shotgun (WGS) entry which is preliminary data.</text>
</comment>
<dbReference type="InterPro" id="IPR003094">
    <property type="entry name" value="6Pfruct_kin"/>
</dbReference>
<feature type="region of interest" description="Disordered" evidence="4">
    <location>
        <begin position="1"/>
        <end position="51"/>
    </location>
</feature>
<dbReference type="SUPFAM" id="SSF52540">
    <property type="entry name" value="P-loop containing nucleoside triphosphate hydrolases"/>
    <property type="match status" value="1"/>
</dbReference>
<dbReference type="PANTHER" id="PTHR10606">
    <property type="entry name" value="6-PHOSPHOFRUCTO-2-KINASE/FRUCTOSE-2,6-BISPHOSPHATASE"/>
    <property type="match status" value="1"/>
</dbReference>
<feature type="coiled-coil region" evidence="3">
    <location>
        <begin position="212"/>
        <end position="239"/>
    </location>
</feature>
<dbReference type="FunFam" id="3.40.50.300:FF:000644">
    <property type="entry name" value="GpmB, Fructose-2,6-bisphosphatase"/>
    <property type="match status" value="1"/>
</dbReference>
<dbReference type="PANTHER" id="PTHR10606:SF49">
    <property type="entry name" value="6-PHOSPHOFRUCTO-2-KINASE DOMAIN-CONTAINING PROTEIN"/>
    <property type="match status" value="1"/>
</dbReference>
<protein>
    <recommendedName>
        <fullName evidence="5">6-phosphofructo-2-kinase domain-containing protein</fullName>
    </recommendedName>
</protein>
<dbReference type="GO" id="GO:0006000">
    <property type="term" value="P:fructose metabolic process"/>
    <property type="evidence" value="ECO:0007669"/>
    <property type="project" value="InterPro"/>
</dbReference>
<dbReference type="GO" id="GO:0005524">
    <property type="term" value="F:ATP binding"/>
    <property type="evidence" value="ECO:0007669"/>
    <property type="project" value="UniProtKB-KW"/>
</dbReference>
<dbReference type="GO" id="GO:0004331">
    <property type="term" value="F:fructose-2,6-bisphosphate 2-phosphatase activity"/>
    <property type="evidence" value="ECO:0007669"/>
    <property type="project" value="TreeGrafter"/>
</dbReference>
<dbReference type="GO" id="GO:0006003">
    <property type="term" value="P:fructose 2,6-bisphosphate metabolic process"/>
    <property type="evidence" value="ECO:0007669"/>
    <property type="project" value="InterPro"/>
</dbReference>
<feature type="domain" description="6-phosphofructo-2-kinase" evidence="5">
    <location>
        <begin position="55"/>
        <end position="276"/>
    </location>
</feature>
<dbReference type="Pfam" id="PF01591">
    <property type="entry name" value="6PF2K"/>
    <property type="match status" value="1"/>
</dbReference>
<dbReference type="GO" id="GO:0005829">
    <property type="term" value="C:cytosol"/>
    <property type="evidence" value="ECO:0007669"/>
    <property type="project" value="TreeGrafter"/>
</dbReference>
<gene>
    <name evidence="6" type="ORF">P43SY_001554</name>
</gene>
<keyword evidence="2" id="KW-0067">ATP-binding</keyword>
<sequence length="288" mass="32211">MTADTDAKETNAPGAAPAPMPPPSATSAAQQQGSPTRPRVSPMEHRTLSERRLYTQTADKLVLVMVGLPARGKSFIAKKLAKFVSWKGMRCHVFNVGQLRRTLCAGVQDHTFFDPNNARAKEEREALAMQSLQQVQDWFLGDGKNKGGEVAVFDATNSTKARRHALLETFGQFARKHQMSVHVVFIESICTNEAVINANITQKVTSSPDYKHMNIDDAIADLKQRMKNYEAAYEALEDDEAISYIKLFDLQSKVHAKGIYGHVAKSVLPYMMSFHIVHRPIWLLNSQR</sequence>
<evidence type="ECO:0000256" key="3">
    <source>
        <dbReference type="SAM" id="Coils"/>
    </source>
</evidence>
<dbReference type="Gene3D" id="3.40.50.300">
    <property type="entry name" value="P-loop containing nucleotide triphosphate hydrolases"/>
    <property type="match status" value="1"/>
</dbReference>
<dbReference type="InterPro" id="IPR013079">
    <property type="entry name" value="6Phosfructo_kin"/>
</dbReference>
<dbReference type="PRINTS" id="PR00991">
    <property type="entry name" value="6PFRUCTKNASE"/>
</dbReference>
<reference evidence="6" key="1">
    <citation type="submission" date="2021-12" db="EMBL/GenBank/DDBJ databases">
        <title>Prjna785345.</title>
        <authorList>
            <person name="Rujirawat T."/>
            <person name="Krajaejun T."/>
        </authorList>
    </citation>
    <scope>NUCLEOTIDE SEQUENCE</scope>
    <source>
        <strain evidence="6">Pi057C3</strain>
    </source>
</reference>
<feature type="compositionally biased region" description="Low complexity" evidence="4">
    <location>
        <begin position="25"/>
        <end position="36"/>
    </location>
</feature>
<feature type="compositionally biased region" description="Basic and acidic residues" evidence="4">
    <location>
        <begin position="42"/>
        <end position="51"/>
    </location>
</feature>
<evidence type="ECO:0000256" key="4">
    <source>
        <dbReference type="SAM" id="MobiDB-lite"/>
    </source>
</evidence>
<proteinExistence type="predicted"/>
<evidence type="ECO:0000313" key="7">
    <source>
        <dbReference type="Proteomes" id="UP001209570"/>
    </source>
</evidence>
<dbReference type="AlphaFoldDB" id="A0AAD5QA30"/>
<dbReference type="Proteomes" id="UP001209570">
    <property type="component" value="Unassembled WGS sequence"/>
</dbReference>
<dbReference type="EMBL" id="JAKCXM010000081">
    <property type="protein sequence ID" value="KAJ0403446.1"/>
    <property type="molecule type" value="Genomic_DNA"/>
</dbReference>
<organism evidence="6 7">
    <name type="scientific">Pythium insidiosum</name>
    <name type="common">Pythiosis disease agent</name>
    <dbReference type="NCBI Taxonomy" id="114742"/>
    <lineage>
        <taxon>Eukaryota</taxon>
        <taxon>Sar</taxon>
        <taxon>Stramenopiles</taxon>
        <taxon>Oomycota</taxon>
        <taxon>Peronosporomycetes</taxon>
        <taxon>Pythiales</taxon>
        <taxon>Pythiaceae</taxon>
        <taxon>Pythium</taxon>
    </lineage>
</organism>
<dbReference type="GO" id="GO:0003873">
    <property type="term" value="F:6-phosphofructo-2-kinase activity"/>
    <property type="evidence" value="ECO:0007669"/>
    <property type="project" value="InterPro"/>
</dbReference>
<keyword evidence="3" id="KW-0175">Coiled coil</keyword>
<dbReference type="InterPro" id="IPR027417">
    <property type="entry name" value="P-loop_NTPase"/>
</dbReference>
<dbReference type="PIRSF" id="PIRSF000709">
    <property type="entry name" value="6PFK_2-Ptase"/>
    <property type="match status" value="1"/>
</dbReference>
<evidence type="ECO:0000259" key="5">
    <source>
        <dbReference type="Pfam" id="PF01591"/>
    </source>
</evidence>
<keyword evidence="1" id="KW-0547">Nucleotide-binding</keyword>
<keyword evidence="7" id="KW-1185">Reference proteome</keyword>
<name>A0AAD5QA30_PYTIN</name>
<evidence type="ECO:0000256" key="1">
    <source>
        <dbReference type="ARBA" id="ARBA00022741"/>
    </source>
</evidence>
<evidence type="ECO:0000313" key="6">
    <source>
        <dbReference type="EMBL" id="KAJ0403446.1"/>
    </source>
</evidence>
<accession>A0AAD5QA30</accession>